<evidence type="ECO:0000256" key="6">
    <source>
        <dbReference type="SAM" id="Phobius"/>
    </source>
</evidence>
<feature type="transmembrane region" description="Helical" evidence="6">
    <location>
        <begin position="151"/>
        <end position="172"/>
    </location>
</feature>
<proteinExistence type="inferred from homology"/>
<protein>
    <submittedName>
        <fullName evidence="8">MFS transporter</fullName>
    </submittedName>
</protein>
<keyword evidence="9" id="KW-1185">Reference proteome</keyword>
<evidence type="ECO:0000259" key="7">
    <source>
        <dbReference type="PROSITE" id="PS50850"/>
    </source>
</evidence>
<evidence type="ECO:0000256" key="2">
    <source>
        <dbReference type="ARBA" id="ARBA00022692"/>
    </source>
</evidence>
<evidence type="ECO:0000256" key="3">
    <source>
        <dbReference type="ARBA" id="ARBA00022989"/>
    </source>
</evidence>
<evidence type="ECO:0000313" key="8">
    <source>
        <dbReference type="EMBL" id="POF42433.1"/>
    </source>
</evidence>
<dbReference type="InterPro" id="IPR011701">
    <property type="entry name" value="MFS"/>
</dbReference>
<feature type="transmembrane region" description="Helical" evidence="6">
    <location>
        <begin position="234"/>
        <end position="253"/>
    </location>
</feature>
<reference evidence="9" key="1">
    <citation type="submission" date="2017-02" db="EMBL/GenBank/DDBJ databases">
        <authorList>
            <person name="Furmanczyk E.M."/>
        </authorList>
    </citation>
    <scope>NUCLEOTIDE SEQUENCE [LARGE SCALE GENOMIC DNA]</scope>
    <source>
        <strain evidence="9">AP3_22</strain>
    </source>
</reference>
<feature type="transmembrane region" description="Helical" evidence="6">
    <location>
        <begin position="397"/>
        <end position="417"/>
    </location>
</feature>
<feature type="transmembrane region" description="Helical" evidence="6">
    <location>
        <begin position="371"/>
        <end position="391"/>
    </location>
</feature>
<feature type="transmembrane region" description="Helical" evidence="6">
    <location>
        <begin position="273"/>
        <end position="297"/>
    </location>
</feature>
<feature type="transmembrane region" description="Helical" evidence="6">
    <location>
        <begin position="334"/>
        <end position="359"/>
    </location>
</feature>
<dbReference type="Proteomes" id="UP000237440">
    <property type="component" value="Unassembled WGS sequence"/>
</dbReference>
<dbReference type="AlphaFoldDB" id="A0A2S3VRE5"/>
<dbReference type="InterPro" id="IPR036259">
    <property type="entry name" value="MFS_trans_sf"/>
</dbReference>
<dbReference type="RefSeq" id="WP_103395224.1">
    <property type="nucleotide sequence ID" value="NZ_MUJK01000003.1"/>
</dbReference>
<comment type="subcellular location">
    <subcellularLocation>
        <location evidence="1">Membrane</location>
        <topology evidence="1">Multi-pass membrane protein</topology>
    </subcellularLocation>
</comment>
<keyword evidence="2 6" id="KW-0812">Transmembrane</keyword>
<dbReference type="Pfam" id="PF07690">
    <property type="entry name" value="MFS_1"/>
    <property type="match status" value="1"/>
</dbReference>
<dbReference type="EMBL" id="MUJK01000003">
    <property type="protein sequence ID" value="POF42433.1"/>
    <property type="molecule type" value="Genomic_DNA"/>
</dbReference>
<feature type="domain" description="Major facilitator superfamily (MFS) profile" evidence="7">
    <location>
        <begin position="24"/>
        <end position="426"/>
    </location>
</feature>
<dbReference type="Gene3D" id="1.20.1250.20">
    <property type="entry name" value="MFS general substrate transporter like domains"/>
    <property type="match status" value="2"/>
</dbReference>
<evidence type="ECO:0000256" key="4">
    <source>
        <dbReference type="ARBA" id="ARBA00023136"/>
    </source>
</evidence>
<dbReference type="PANTHER" id="PTHR11662">
    <property type="entry name" value="SOLUTE CARRIER FAMILY 17"/>
    <property type="match status" value="1"/>
</dbReference>
<dbReference type="OrthoDB" id="8596007at2"/>
<dbReference type="PROSITE" id="PS50850">
    <property type="entry name" value="MFS"/>
    <property type="match status" value="1"/>
</dbReference>
<feature type="transmembrane region" description="Helical" evidence="6">
    <location>
        <begin position="178"/>
        <end position="197"/>
    </location>
</feature>
<keyword evidence="4 6" id="KW-0472">Membrane</keyword>
<evidence type="ECO:0000256" key="5">
    <source>
        <dbReference type="ARBA" id="ARBA00038514"/>
    </source>
</evidence>
<evidence type="ECO:0000313" key="9">
    <source>
        <dbReference type="Proteomes" id="UP000237440"/>
    </source>
</evidence>
<dbReference type="SUPFAM" id="SSF103473">
    <property type="entry name" value="MFS general substrate transporter"/>
    <property type="match status" value="1"/>
</dbReference>
<dbReference type="InterPro" id="IPR050382">
    <property type="entry name" value="MFS_Na/Anion_cotransporter"/>
</dbReference>
<dbReference type="PANTHER" id="PTHR11662:SF446">
    <property type="entry name" value="SODIUM-DEPENDENT PHOSPHATE TRANSPORT PROTEIN 1, CHLOROPLASTIC"/>
    <property type="match status" value="1"/>
</dbReference>
<keyword evidence="3 6" id="KW-1133">Transmembrane helix</keyword>
<dbReference type="GO" id="GO:0022857">
    <property type="term" value="F:transmembrane transporter activity"/>
    <property type="evidence" value="ECO:0007669"/>
    <property type="project" value="InterPro"/>
</dbReference>
<comment type="caution">
    <text evidence="8">The sequence shown here is derived from an EMBL/GenBank/DDBJ whole genome shotgun (WGS) entry which is preliminary data.</text>
</comment>
<feature type="transmembrane region" description="Helical" evidence="6">
    <location>
        <begin position="16"/>
        <end position="34"/>
    </location>
</feature>
<comment type="similarity">
    <text evidence="5">Belongs to the major facilitator superfamily. Phthalate permease family.</text>
</comment>
<dbReference type="CDD" id="cd17319">
    <property type="entry name" value="MFS_ExuT_GudP_like"/>
    <property type="match status" value="1"/>
</dbReference>
<name>A0A2S3VRE5_9PSED</name>
<sequence>MNVQSDLAVTTRQTPSLRGMQITTMTMLIFAGLINNLDRSALSIANPLISQELQISAAGMGVLMSAFSLVYAFSQLPIGIILDRLGARLVLGCGLIIWSSAQVFCGLANSFSHLFIGRALLGAGESPHYPASAKAVSEWFTAEKRGGPTSLFLIAGTIAPAMAPPLLTLLMLSRGWRWMFVVLGVIGILLGLAWLAFYRNRADFDQAVAKTDAPVIVKEKISLREWGSLFRQRNTWAMIFGSAGVIYMIWLYMSWLPVYLQNERHVSIALTGWLAAIPYALGTLGQLSCGVLIDWLVRRGWSISASRKLPICGGLFGAGIATLCAVFAPTTTGALIAISASMFFIYFANVGTWALVGVMVDTRFVATMGSLLTFGGYLGGSAAPVITGILVDQTHSFSIALSISALLAFAAALIYLFGIRLNPTIKK</sequence>
<accession>A0A2S3VRE5</accession>
<feature type="transmembrane region" description="Helical" evidence="6">
    <location>
        <begin position="55"/>
        <end position="73"/>
    </location>
</feature>
<feature type="transmembrane region" description="Helical" evidence="6">
    <location>
        <begin position="85"/>
        <end position="108"/>
    </location>
</feature>
<dbReference type="GO" id="GO:0016020">
    <property type="term" value="C:membrane"/>
    <property type="evidence" value="ECO:0007669"/>
    <property type="project" value="UniProtKB-SubCell"/>
</dbReference>
<gene>
    <name evidence="8" type="ORF">B0D71_13530</name>
</gene>
<feature type="transmembrane region" description="Helical" evidence="6">
    <location>
        <begin position="309"/>
        <end position="328"/>
    </location>
</feature>
<evidence type="ECO:0000256" key="1">
    <source>
        <dbReference type="ARBA" id="ARBA00004141"/>
    </source>
</evidence>
<organism evidence="8 9">
    <name type="scientific">Pseudomonas laurylsulfativorans</name>
    <dbReference type="NCBI Taxonomy" id="1943631"/>
    <lineage>
        <taxon>Bacteria</taxon>
        <taxon>Pseudomonadati</taxon>
        <taxon>Pseudomonadota</taxon>
        <taxon>Gammaproteobacteria</taxon>
        <taxon>Pseudomonadales</taxon>
        <taxon>Pseudomonadaceae</taxon>
        <taxon>Pseudomonas</taxon>
    </lineage>
</organism>
<dbReference type="InterPro" id="IPR020846">
    <property type="entry name" value="MFS_dom"/>
</dbReference>